<evidence type="ECO:0000313" key="3">
    <source>
        <dbReference type="Proteomes" id="UP001208656"/>
    </source>
</evidence>
<sequence length="220" mass="26020">MAKSGQPKYSIGDQIVIVENGIFSEIVKIYQLGGDWYYQLKDRKDLYYENNLMSKNDYEKIYTKKENVQIQYKFQFGDIVRVWGYGQDLFVIIGFRAEVWRYQDSAWEDIVYELARVSDGAWLEATEEELTFITNEENAKKIINAKKSIPSKTPRLSPPPTKQKQKKLSKDTVDVDTLLDMYNDFQYLYLNFGDPTYRKKMREIIKKLQALSNHPFQKKD</sequence>
<dbReference type="EMBL" id="JAOUSE010000073">
    <property type="protein sequence ID" value="MCU9595752.1"/>
    <property type="molecule type" value="Genomic_DNA"/>
</dbReference>
<keyword evidence="3" id="KW-1185">Reference proteome</keyword>
<accession>A0ABT2WJZ8</accession>
<dbReference type="Proteomes" id="UP001208656">
    <property type="component" value="Unassembled WGS sequence"/>
</dbReference>
<protein>
    <submittedName>
        <fullName evidence="2">Uncharacterized protein</fullName>
    </submittedName>
</protein>
<gene>
    <name evidence="2" type="ORF">OEV82_15100</name>
</gene>
<evidence type="ECO:0000256" key="1">
    <source>
        <dbReference type="SAM" id="MobiDB-lite"/>
    </source>
</evidence>
<dbReference type="RefSeq" id="WP_173658436.1">
    <property type="nucleotide sequence ID" value="NZ_JAOUSE010000073.1"/>
</dbReference>
<evidence type="ECO:0000313" key="2">
    <source>
        <dbReference type="EMBL" id="MCU9595752.1"/>
    </source>
</evidence>
<comment type="caution">
    <text evidence="2">The sequence shown here is derived from an EMBL/GenBank/DDBJ whole genome shotgun (WGS) entry which is preliminary data.</text>
</comment>
<reference evidence="2 3" key="1">
    <citation type="submission" date="2022-10" db="EMBL/GenBank/DDBJ databases">
        <title>Description of Fervidibacillus gen. nov. in the family Fervidibacillaceae fam. nov. with two species, Fervidibacillus albus sp. nov., and Fervidibacillus halotolerans sp. nov., isolated from tidal flat sediments.</title>
        <authorList>
            <person name="Kwon K.K."/>
            <person name="Yang S.-H."/>
        </authorList>
    </citation>
    <scope>NUCLEOTIDE SEQUENCE [LARGE SCALE GENOMIC DNA]</scope>
    <source>
        <strain evidence="2 3">DSM 23332</strain>
    </source>
</reference>
<organism evidence="2 3">
    <name type="scientific">Pallidibacillus thermolactis</name>
    <dbReference type="NCBI Taxonomy" id="251051"/>
    <lineage>
        <taxon>Bacteria</taxon>
        <taxon>Bacillati</taxon>
        <taxon>Bacillota</taxon>
        <taxon>Bacilli</taxon>
        <taxon>Bacillales</taxon>
        <taxon>Bacillaceae</taxon>
        <taxon>Pallidibacillus</taxon>
    </lineage>
</organism>
<name>A0ABT2WJZ8_9BACI</name>
<proteinExistence type="predicted"/>
<feature type="region of interest" description="Disordered" evidence="1">
    <location>
        <begin position="149"/>
        <end position="169"/>
    </location>
</feature>